<organism evidence="4">
    <name type="scientific">marine metagenome</name>
    <dbReference type="NCBI Taxonomy" id="408172"/>
    <lineage>
        <taxon>unclassified sequences</taxon>
        <taxon>metagenomes</taxon>
        <taxon>ecological metagenomes</taxon>
    </lineage>
</organism>
<gene>
    <name evidence="4" type="ORF">METZ01_LOCUS236195</name>
</gene>
<proteinExistence type="predicted"/>
<evidence type="ECO:0000313" key="4">
    <source>
        <dbReference type="EMBL" id="SVB83341.1"/>
    </source>
</evidence>
<dbReference type="GO" id="GO:0046872">
    <property type="term" value="F:metal ion binding"/>
    <property type="evidence" value="ECO:0007669"/>
    <property type="project" value="UniProtKB-KW"/>
</dbReference>
<dbReference type="Gene3D" id="1.10.10.1590">
    <property type="entry name" value="NADH-quinone oxidoreductase subunit E"/>
    <property type="match status" value="1"/>
</dbReference>
<dbReference type="Gene3D" id="3.40.30.10">
    <property type="entry name" value="Glutaredoxin"/>
    <property type="match status" value="1"/>
</dbReference>
<dbReference type="EMBL" id="UINC01059672">
    <property type="protein sequence ID" value="SVB83341.1"/>
    <property type="molecule type" value="Genomic_DNA"/>
</dbReference>
<dbReference type="Pfam" id="PF01257">
    <property type="entry name" value="2Fe-2S_thioredx"/>
    <property type="match status" value="1"/>
</dbReference>
<reference evidence="4" key="1">
    <citation type="submission" date="2018-05" db="EMBL/GenBank/DDBJ databases">
        <authorList>
            <person name="Lanie J.A."/>
            <person name="Ng W.-L."/>
            <person name="Kazmierczak K.M."/>
            <person name="Andrzejewski T.M."/>
            <person name="Davidsen T.M."/>
            <person name="Wayne K.J."/>
            <person name="Tettelin H."/>
            <person name="Glass J.I."/>
            <person name="Rusch D."/>
            <person name="Podicherti R."/>
            <person name="Tsui H.-C.T."/>
            <person name="Winkler M.E."/>
        </authorList>
    </citation>
    <scope>NUCLEOTIDE SEQUENCE</scope>
</reference>
<keyword evidence="3" id="KW-0411">Iron-sulfur</keyword>
<protein>
    <recommendedName>
        <fullName evidence="5">NADH-ubiquinone oxidoreductase 51kDa subunit FMN-binding domain-containing protein</fullName>
    </recommendedName>
</protein>
<dbReference type="SUPFAM" id="SSF52833">
    <property type="entry name" value="Thioredoxin-like"/>
    <property type="match status" value="1"/>
</dbReference>
<keyword evidence="1" id="KW-0479">Metal-binding</keyword>
<evidence type="ECO:0008006" key="5">
    <source>
        <dbReference type="Google" id="ProtNLM"/>
    </source>
</evidence>
<dbReference type="GO" id="GO:0051536">
    <property type="term" value="F:iron-sulfur cluster binding"/>
    <property type="evidence" value="ECO:0007669"/>
    <property type="project" value="UniProtKB-KW"/>
</dbReference>
<dbReference type="InterPro" id="IPR036249">
    <property type="entry name" value="Thioredoxin-like_sf"/>
</dbReference>
<evidence type="ECO:0000256" key="1">
    <source>
        <dbReference type="ARBA" id="ARBA00022723"/>
    </source>
</evidence>
<keyword evidence="2" id="KW-0408">Iron</keyword>
<name>A0A382HA71_9ZZZZ</name>
<dbReference type="InterPro" id="IPR041921">
    <property type="entry name" value="NuoE_N"/>
</dbReference>
<evidence type="ECO:0000256" key="2">
    <source>
        <dbReference type="ARBA" id="ARBA00023004"/>
    </source>
</evidence>
<sequence>MNDTNNLSIELNSNFPRRREQLLNILHYIQDKCGYISKVSMQAIGNHIKIPVSEIYGTVTSYSEFKIKEPANKQLKICTGISCINQGNQNLIDAIKSNHAIHVNLFENGPINEIAIEQIDCGFICGVGPMVQINQTMHGRIEINRLKELLPELFKNEQ</sequence>
<evidence type="ECO:0000256" key="3">
    <source>
        <dbReference type="ARBA" id="ARBA00023014"/>
    </source>
</evidence>
<dbReference type="InterPro" id="IPR028431">
    <property type="entry name" value="NADP_DH_HndA-like"/>
</dbReference>
<dbReference type="PANTHER" id="PTHR43342">
    <property type="entry name" value="NADH-QUINONE OXIDOREDUCTASE, E SUBUNIT"/>
    <property type="match status" value="1"/>
</dbReference>
<dbReference type="PANTHER" id="PTHR43342:SF1">
    <property type="entry name" value="BIFURCATING [FEFE] HYDROGENASE GAMMA SUBUNIT"/>
    <property type="match status" value="1"/>
</dbReference>
<accession>A0A382HA71</accession>
<dbReference type="AlphaFoldDB" id="A0A382HA71"/>